<gene>
    <name evidence="6" type="primary">metA</name>
    <name evidence="5" type="synonym">metAA</name>
    <name evidence="6" type="ORF">ACFSW8_08445</name>
</gene>
<comment type="similarity">
    <text evidence="5">Belongs to the MetA family.</text>
</comment>
<dbReference type="CDD" id="cd03131">
    <property type="entry name" value="GATase1_HTS"/>
    <property type="match status" value="1"/>
</dbReference>
<evidence type="ECO:0000256" key="2">
    <source>
        <dbReference type="ARBA" id="ARBA00022605"/>
    </source>
</evidence>
<evidence type="ECO:0000313" key="7">
    <source>
        <dbReference type="Proteomes" id="UP001597389"/>
    </source>
</evidence>
<keyword evidence="4 5" id="KW-0012">Acyltransferase</keyword>
<dbReference type="GO" id="GO:0008899">
    <property type="term" value="F:homoserine O-succinyltransferase activity"/>
    <property type="evidence" value="ECO:0007669"/>
    <property type="project" value="UniProtKB-EC"/>
</dbReference>
<dbReference type="RefSeq" id="WP_377177958.1">
    <property type="nucleotide sequence ID" value="NZ_JBHUJB010000035.1"/>
</dbReference>
<feature type="site" description="Important for substrate specificity" evidence="5">
    <location>
        <position position="193"/>
    </location>
</feature>
<organism evidence="6 7">
    <name type="scientific">Rubritalea tangerina</name>
    <dbReference type="NCBI Taxonomy" id="430798"/>
    <lineage>
        <taxon>Bacteria</taxon>
        <taxon>Pseudomonadati</taxon>
        <taxon>Verrucomicrobiota</taxon>
        <taxon>Verrucomicrobiia</taxon>
        <taxon>Verrucomicrobiales</taxon>
        <taxon>Rubritaleaceae</taxon>
        <taxon>Rubritalea</taxon>
    </lineage>
</organism>
<feature type="binding site" evidence="5">
    <location>
        <position position="193"/>
    </location>
    <ligand>
        <name>substrate</name>
    </ligand>
</feature>
<feature type="active site" description="Proton acceptor" evidence="5">
    <location>
        <position position="235"/>
    </location>
</feature>
<evidence type="ECO:0000256" key="5">
    <source>
        <dbReference type="HAMAP-Rule" id="MF_00295"/>
    </source>
</evidence>
<comment type="subcellular location">
    <subcellularLocation>
        <location evidence="5">Cytoplasm</location>
    </subcellularLocation>
</comment>
<feature type="active site" description="Acyl-thioester intermediate" evidence="5">
    <location>
        <position position="142"/>
    </location>
</feature>
<keyword evidence="3 5" id="KW-0808">Transferase</keyword>
<comment type="function">
    <text evidence="5">Transfers an acetyl group from acetyl-CoA to L-homoserine, forming acetyl-L-homoserine.</text>
</comment>
<dbReference type="InterPro" id="IPR033752">
    <property type="entry name" value="MetA_family"/>
</dbReference>
<dbReference type="PIRSF" id="PIRSF000450">
    <property type="entry name" value="H_ser_succinyltr"/>
    <property type="match status" value="1"/>
</dbReference>
<dbReference type="NCBIfam" id="TIGR01001">
    <property type="entry name" value="metA"/>
    <property type="match status" value="1"/>
</dbReference>
<comment type="catalytic activity">
    <reaction evidence="5">
        <text>L-homoserine + acetyl-CoA = O-acetyl-L-homoserine + CoA</text>
        <dbReference type="Rhea" id="RHEA:13701"/>
        <dbReference type="ChEBI" id="CHEBI:57287"/>
        <dbReference type="ChEBI" id="CHEBI:57288"/>
        <dbReference type="ChEBI" id="CHEBI:57476"/>
        <dbReference type="ChEBI" id="CHEBI:57716"/>
        <dbReference type="EC" id="2.3.1.31"/>
    </reaction>
</comment>
<dbReference type="PANTHER" id="PTHR20919">
    <property type="entry name" value="HOMOSERINE O-SUCCINYLTRANSFERASE"/>
    <property type="match status" value="1"/>
</dbReference>
<dbReference type="HAMAP" id="MF_00295">
    <property type="entry name" value="MetA_acyltransf"/>
    <property type="match status" value="1"/>
</dbReference>
<dbReference type="PANTHER" id="PTHR20919:SF0">
    <property type="entry name" value="HOMOSERINE O-SUCCINYLTRANSFERASE"/>
    <property type="match status" value="1"/>
</dbReference>
<feature type="site" description="Important for acyl-CoA specificity" evidence="5">
    <location>
        <position position="111"/>
    </location>
</feature>
<dbReference type="EMBL" id="JBHUJB010000035">
    <property type="protein sequence ID" value="MFD2158923.1"/>
    <property type="molecule type" value="Genomic_DNA"/>
</dbReference>
<name>A0ABW4ZAA5_9BACT</name>
<evidence type="ECO:0000256" key="1">
    <source>
        <dbReference type="ARBA" id="ARBA00022490"/>
    </source>
</evidence>
<accession>A0ABW4ZAA5</accession>
<comment type="pathway">
    <text evidence="5">Amino-acid biosynthesis; L-methionine biosynthesis via de novo pathway; O-acetyl-L-homoserine from L-homoserine: step 1/1.</text>
</comment>
<evidence type="ECO:0000256" key="4">
    <source>
        <dbReference type="ARBA" id="ARBA00023315"/>
    </source>
</evidence>
<keyword evidence="5" id="KW-0486">Methionine biosynthesis</keyword>
<feature type="binding site" evidence="5">
    <location>
        <position position="163"/>
    </location>
    <ligand>
        <name>substrate</name>
    </ligand>
</feature>
<proteinExistence type="inferred from homology"/>
<evidence type="ECO:0000313" key="6">
    <source>
        <dbReference type="EMBL" id="MFD2158923.1"/>
    </source>
</evidence>
<sequence>MPIKIPDTLPARATLRAESVDLIDSSTAARQDIRPMRVVLLNLMPKKVQTEIQYARLLGASPLQVELTLMTTASYSPKNVGQDHLLEFYRTLDDIRDEYFDALIITGAPIETLPFEEVKYWQELTEIIEWSRSHVFRRLGICWGAQALMKTLHGIDKFQMEDKLFGVYDHHLRQNTGTRLMQGFIDRFPMPVSRYTANKAEDIEAAGLAVLAHSDEAGTAMARCSKTGDLFILNHLEYDADTLGQEYFRDKEAGLDTALPENYFPGNDDSQAPINRWRPYAFLLFNNFINELYQDTPFDLSTIKH</sequence>
<dbReference type="Pfam" id="PF04204">
    <property type="entry name" value="HTS"/>
    <property type="match status" value="1"/>
</dbReference>
<dbReference type="SUPFAM" id="SSF52317">
    <property type="entry name" value="Class I glutamine amidotransferase-like"/>
    <property type="match status" value="1"/>
</dbReference>
<keyword evidence="2 5" id="KW-0028">Amino-acid biosynthesis</keyword>
<evidence type="ECO:0000256" key="3">
    <source>
        <dbReference type="ARBA" id="ARBA00022679"/>
    </source>
</evidence>
<dbReference type="InterPro" id="IPR005697">
    <property type="entry name" value="HST_MetA"/>
</dbReference>
<feature type="active site" evidence="5">
    <location>
        <position position="237"/>
    </location>
</feature>
<dbReference type="EC" id="2.3.1.31" evidence="5"/>
<keyword evidence="1 5" id="KW-0963">Cytoplasm</keyword>
<dbReference type="InterPro" id="IPR029062">
    <property type="entry name" value="Class_I_gatase-like"/>
</dbReference>
<feature type="binding site" evidence="5">
    <location>
        <position position="249"/>
    </location>
    <ligand>
        <name>substrate</name>
    </ligand>
</feature>
<dbReference type="Gene3D" id="3.40.50.880">
    <property type="match status" value="1"/>
</dbReference>
<reference evidence="7" key="1">
    <citation type="journal article" date="2019" name="Int. J. Syst. Evol. Microbiol.">
        <title>The Global Catalogue of Microorganisms (GCM) 10K type strain sequencing project: providing services to taxonomists for standard genome sequencing and annotation.</title>
        <authorList>
            <consortium name="The Broad Institute Genomics Platform"/>
            <consortium name="The Broad Institute Genome Sequencing Center for Infectious Disease"/>
            <person name="Wu L."/>
            <person name="Ma J."/>
        </authorList>
    </citation>
    <scope>NUCLEOTIDE SEQUENCE [LARGE SCALE GENOMIC DNA]</scope>
    <source>
        <strain evidence="7">CCUG 57942</strain>
    </source>
</reference>
<dbReference type="Proteomes" id="UP001597389">
    <property type="component" value="Unassembled WGS sequence"/>
</dbReference>
<comment type="caution">
    <text evidence="5">Lacks conserved residue(s) required for the propagation of feature annotation.</text>
</comment>
<protein>
    <recommendedName>
        <fullName evidence="5">Homoserine O-acetyltransferase</fullName>
        <shortName evidence="5">HAT</shortName>
        <ecNumber evidence="5">2.3.1.31</ecNumber>
    </recommendedName>
    <alternativeName>
        <fullName evidence="5">Homoserine transacetylase</fullName>
        <shortName evidence="5">HTA</shortName>
    </alternativeName>
</protein>
<comment type="caution">
    <text evidence="6">The sequence shown here is derived from an EMBL/GenBank/DDBJ whole genome shotgun (WGS) entry which is preliminary data.</text>
</comment>
<keyword evidence="7" id="KW-1185">Reference proteome</keyword>